<dbReference type="Proteomes" id="UP000198683">
    <property type="component" value="Unassembled WGS sequence"/>
</dbReference>
<evidence type="ECO:0000259" key="2">
    <source>
        <dbReference type="PROSITE" id="PS50937"/>
    </source>
</evidence>
<dbReference type="EMBL" id="FNFB01000003">
    <property type="protein sequence ID" value="SDJ81395.1"/>
    <property type="molecule type" value="Genomic_DNA"/>
</dbReference>
<dbReference type="SUPFAM" id="SSF46955">
    <property type="entry name" value="Putative DNA-binding domain"/>
    <property type="match status" value="1"/>
</dbReference>
<accession>A0A1G8WUT8</accession>
<dbReference type="STRING" id="683260.SAMN05421874_103289"/>
<organism evidence="3 4">
    <name type="scientific">Nonomuraea maritima</name>
    <dbReference type="NCBI Taxonomy" id="683260"/>
    <lineage>
        <taxon>Bacteria</taxon>
        <taxon>Bacillati</taxon>
        <taxon>Actinomycetota</taxon>
        <taxon>Actinomycetes</taxon>
        <taxon>Streptosporangiales</taxon>
        <taxon>Streptosporangiaceae</taxon>
        <taxon>Nonomuraea</taxon>
    </lineage>
</organism>
<dbReference type="PANTHER" id="PTHR30204">
    <property type="entry name" value="REDOX-CYCLING DRUG-SENSING TRANSCRIPTIONAL ACTIVATOR SOXR"/>
    <property type="match status" value="1"/>
</dbReference>
<keyword evidence="4" id="KW-1185">Reference proteome</keyword>
<dbReference type="PANTHER" id="PTHR30204:SF93">
    <property type="entry name" value="HTH MERR-TYPE DOMAIN-CONTAINING PROTEIN"/>
    <property type="match status" value="1"/>
</dbReference>
<dbReference type="Pfam" id="PF13411">
    <property type="entry name" value="MerR_1"/>
    <property type="match status" value="1"/>
</dbReference>
<dbReference type="InterPro" id="IPR047057">
    <property type="entry name" value="MerR_fam"/>
</dbReference>
<dbReference type="InterPro" id="IPR010093">
    <property type="entry name" value="SinI_DNA-bd"/>
</dbReference>
<evidence type="ECO:0000256" key="1">
    <source>
        <dbReference type="ARBA" id="ARBA00023125"/>
    </source>
</evidence>
<evidence type="ECO:0000313" key="3">
    <source>
        <dbReference type="EMBL" id="SDJ81395.1"/>
    </source>
</evidence>
<dbReference type="SMART" id="SM00422">
    <property type="entry name" value="HTH_MERR"/>
    <property type="match status" value="1"/>
</dbReference>
<dbReference type="InterPro" id="IPR000551">
    <property type="entry name" value="MerR-type_HTH_dom"/>
</dbReference>
<dbReference type="PRINTS" id="PR00040">
    <property type="entry name" value="HTHMERR"/>
</dbReference>
<sequence length="302" mass="32191">MPLREDTIGIGELARLTGVSVRTVRFYCDEGIIASVRSTGGHRRFDRAAVQTLGMVRRLRGLGLGLTAIARVLAGESSVAEAVAAERASLDVRLAGLSWRRAALSAVESAGPADRAARLDLLAGVEDGVVARDTLVEFWRRQRVAPVPEGVFTSFVTMAVPQPPVAPTPAQVVAYAEMVALTADRAFSGALRSAALAGLQVIDDEESLLYGVGEACALAEPLVLAGEPPREGPELDRFVAAHATARRRADSPAFRRELVAAAEPDPRLRRYWRLVGEVSGERATLGATHLWLTDALARTTPA</sequence>
<dbReference type="AlphaFoldDB" id="A0A1G8WUT8"/>
<feature type="domain" description="HTH merR-type" evidence="2">
    <location>
        <begin position="7"/>
        <end position="75"/>
    </location>
</feature>
<dbReference type="RefSeq" id="WP_218128765.1">
    <property type="nucleotide sequence ID" value="NZ_FNFB01000003.1"/>
</dbReference>
<dbReference type="NCBIfam" id="TIGR01764">
    <property type="entry name" value="excise"/>
    <property type="match status" value="1"/>
</dbReference>
<keyword evidence="1" id="KW-0238">DNA-binding</keyword>
<evidence type="ECO:0000313" key="4">
    <source>
        <dbReference type="Proteomes" id="UP000198683"/>
    </source>
</evidence>
<dbReference type="PROSITE" id="PS50937">
    <property type="entry name" value="HTH_MERR_2"/>
    <property type="match status" value="1"/>
</dbReference>
<dbReference type="Gene3D" id="1.10.1660.10">
    <property type="match status" value="1"/>
</dbReference>
<proteinExistence type="predicted"/>
<dbReference type="GO" id="GO:0003677">
    <property type="term" value="F:DNA binding"/>
    <property type="evidence" value="ECO:0007669"/>
    <property type="project" value="UniProtKB-KW"/>
</dbReference>
<dbReference type="InterPro" id="IPR009061">
    <property type="entry name" value="DNA-bd_dom_put_sf"/>
</dbReference>
<protein>
    <submittedName>
        <fullName evidence="3">DNA binding domain-containing protein, excisionase family</fullName>
    </submittedName>
</protein>
<name>A0A1G8WUT8_9ACTN</name>
<dbReference type="GO" id="GO:0003700">
    <property type="term" value="F:DNA-binding transcription factor activity"/>
    <property type="evidence" value="ECO:0007669"/>
    <property type="project" value="InterPro"/>
</dbReference>
<reference evidence="3 4" key="1">
    <citation type="submission" date="2016-10" db="EMBL/GenBank/DDBJ databases">
        <authorList>
            <person name="de Groot N.N."/>
        </authorList>
    </citation>
    <scope>NUCLEOTIDE SEQUENCE [LARGE SCALE GENOMIC DNA]</scope>
    <source>
        <strain evidence="3 4">CGMCC 4.5681</strain>
    </source>
</reference>
<gene>
    <name evidence="3" type="ORF">SAMN05421874_103289</name>
</gene>
<dbReference type="CDD" id="cd04761">
    <property type="entry name" value="HTH_MerR-SF"/>
    <property type="match status" value="1"/>
</dbReference>